<dbReference type="Gene3D" id="1.10.8.60">
    <property type="match status" value="1"/>
</dbReference>
<dbReference type="Pfam" id="PF00004">
    <property type="entry name" value="AAA"/>
    <property type="match status" value="1"/>
</dbReference>
<dbReference type="PANTHER" id="PTHR14690:SF0">
    <property type="entry name" value="IQ MOTIF CONTAINING WITH AAA DOMAIN 1"/>
    <property type="match status" value="1"/>
</dbReference>
<evidence type="ECO:0000259" key="2">
    <source>
        <dbReference type="Pfam" id="PF00004"/>
    </source>
</evidence>
<evidence type="ECO:0000313" key="3">
    <source>
        <dbReference type="EMBL" id="CAD2219665.1"/>
    </source>
</evidence>
<dbReference type="InterPro" id="IPR027417">
    <property type="entry name" value="P-loop_NTPase"/>
</dbReference>
<dbReference type="AlphaFoldDB" id="A0A7G2CJW5"/>
<dbReference type="GO" id="GO:0016887">
    <property type="term" value="F:ATP hydrolysis activity"/>
    <property type="evidence" value="ECO:0007669"/>
    <property type="project" value="InterPro"/>
</dbReference>
<dbReference type="InterPro" id="IPR003959">
    <property type="entry name" value="ATPase_AAA_core"/>
</dbReference>
<feature type="region of interest" description="Disordered" evidence="1">
    <location>
        <begin position="292"/>
        <end position="315"/>
    </location>
</feature>
<dbReference type="SUPFAM" id="SSF52540">
    <property type="entry name" value="P-loop containing nucleoside triphosphate hydrolases"/>
    <property type="match status" value="1"/>
</dbReference>
<gene>
    <name evidence="3" type="ORF">ADEAN_000717400</name>
</gene>
<organism evidence="3 4">
    <name type="scientific">Angomonas deanei</name>
    <dbReference type="NCBI Taxonomy" id="59799"/>
    <lineage>
        <taxon>Eukaryota</taxon>
        <taxon>Discoba</taxon>
        <taxon>Euglenozoa</taxon>
        <taxon>Kinetoplastea</taxon>
        <taxon>Metakinetoplastina</taxon>
        <taxon>Trypanosomatida</taxon>
        <taxon>Trypanosomatidae</taxon>
        <taxon>Strigomonadinae</taxon>
        <taxon>Angomonas</taxon>
    </lineage>
</organism>
<evidence type="ECO:0000313" key="4">
    <source>
        <dbReference type="Proteomes" id="UP000515908"/>
    </source>
</evidence>
<accession>A0A7G2CJW5</accession>
<dbReference type="Proteomes" id="UP000515908">
    <property type="component" value="Chromosome 14"/>
</dbReference>
<evidence type="ECO:0000256" key="1">
    <source>
        <dbReference type="SAM" id="MobiDB-lite"/>
    </source>
</evidence>
<dbReference type="PANTHER" id="PTHR14690">
    <property type="entry name" value="IQ MOTIF CONTAINING WITH AAA DOMAIN 1"/>
    <property type="match status" value="1"/>
</dbReference>
<feature type="compositionally biased region" description="Basic residues" evidence="1">
    <location>
        <begin position="302"/>
        <end position="315"/>
    </location>
</feature>
<feature type="domain" description="ATPase AAA-type core" evidence="2">
    <location>
        <begin position="56"/>
        <end position="185"/>
    </location>
</feature>
<dbReference type="GO" id="GO:0005524">
    <property type="term" value="F:ATP binding"/>
    <property type="evidence" value="ECO:0007669"/>
    <property type="project" value="InterPro"/>
</dbReference>
<dbReference type="Gene3D" id="3.40.50.300">
    <property type="entry name" value="P-loop containing nucleotide triphosphate hydrolases"/>
    <property type="match status" value="1"/>
</dbReference>
<dbReference type="VEuPathDB" id="TriTrypDB:ADEAN_000717400"/>
<keyword evidence="4" id="KW-1185">Reference proteome</keyword>
<protein>
    <submittedName>
        <fullName evidence="3">ATPase family associated with various cellular activities (AAA), putative</fullName>
    </submittedName>
</protein>
<dbReference type="InterPro" id="IPR052267">
    <property type="entry name" value="N-DRC_Component"/>
</dbReference>
<reference evidence="3 4" key="1">
    <citation type="submission" date="2020-08" db="EMBL/GenBank/DDBJ databases">
        <authorList>
            <person name="Newling K."/>
            <person name="Davey J."/>
            <person name="Forrester S."/>
        </authorList>
    </citation>
    <scope>NUCLEOTIDE SEQUENCE [LARGE SCALE GENOMIC DNA]</scope>
    <source>
        <strain evidence="4">Crithidia deanei Carvalho (ATCC PRA-265)</strain>
    </source>
</reference>
<sequence>MSKEAFEALYNEYCTQTSRLREPSALEIRTFIVENAILPLGSQIIHDVAPHTNSFLMYGFPNTGKTMMAFALANCSGSLFFNLSPGVFSSVKSIPKTIQLVFYLARMKAPSVIYIDNVEKVFAKKAGKKKDPLLARGKKMKKELVKAMNALLPSDRVLVVGVTNEPWLADSSLVQRFPKALYFPLPDYAARQQLLETFIQKKIGKEKAVIDPNTINILAMLTDSYSTGQLKEMVEETLTQHRIHRLLQQPLEASDFVDSLAKTKKPTKAEVDQMNTFYNTLPFALRRADADDFKETEEEAKKKKSAPKKKKKSTA</sequence>
<proteinExistence type="predicted"/>
<name>A0A7G2CJW5_9TRYP</name>
<dbReference type="EMBL" id="LR877158">
    <property type="protein sequence ID" value="CAD2219665.1"/>
    <property type="molecule type" value="Genomic_DNA"/>
</dbReference>